<dbReference type="RefSeq" id="WP_270879964.1">
    <property type="nucleotide sequence ID" value="NZ_JAQFVF010000027.1"/>
</dbReference>
<protein>
    <submittedName>
        <fullName evidence="7">Response regulator</fullName>
    </submittedName>
</protein>
<feature type="domain" description="HTH araC/xylS-type" evidence="5">
    <location>
        <begin position="418"/>
        <end position="516"/>
    </location>
</feature>
<evidence type="ECO:0000313" key="7">
    <source>
        <dbReference type="EMBL" id="MFC5451830.1"/>
    </source>
</evidence>
<feature type="modified residue" description="4-aspartylphosphate" evidence="4">
    <location>
        <position position="57"/>
    </location>
</feature>
<dbReference type="CDD" id="cd17536">
    <property type="entry name" value="REC_YesN-like"/>
    <property type="match status" value="1"/>
</dbReference>
<evidence type="ECO:0000256" key="4">
    <source>
        <dbReference type="PROSITE-ProRule" id="PRU00169"/>
    </source>
</evidence>
<keyword evidence="8" id="KW-1185">Reference proteome</keyword>
<dbReference type="PRINTS" id="PR00032">
    <property type="entry name" value="HTHARAC"/>
</dbReference>
<accession>A0ABW0KEJ6</accession>
<dbReference type="InterPro" id="IPR020449">
    <property type="entry name" value="Tscrpt_reg_AraC-type_HTH"/>
</dbReference>
<evidence type="ECO:0000256" key="3">
    <source>
        <dbReference type="ARBA" id="ARBA00023163"/>
    </source>
</evidence>
<dbReference type="InterPro" id="IPR018060">
    <property type="entry name" value="HTH_AraC"/>
</dbReference>
<keyword evidence="2" id="KW-0238">DNA-binding</keyword>
<dbReference type="SMART" id="SM00448">
    <property type="entry name" value="REC"/>
    <property type="match status" value="1"/>
</dbReference>
<dbReference type="Pfam" id="PF12833">
    <property type="entry name" value="HTH_18"/>
    <property type="match status" value="1"/>
</dbReference>
<dbReference type="PANTHER" id="PTHR43280">
    <property type="entry name" value="ARAC-FAMILY TRANSCRIPTIONAL REGULATOR"/>
    <property type="match status" value="1"/>
</dbReference>
<dbReference type="SUPFAM" id="SSF46689">
    <property type="entry name" value="Homeodomain-like"/>
    <property type="match status" value="2"/>
</dbReference>
<gene>
    <name evidence="7" type="ORF">ACFPOG_26875</name>
</gene>
<keyword evidence="3" id="KW-0804">Transcription</keyword>
<dbReference type="SMART" id="SM00342">
    <property type="entry name" value="HTH_ARAC"/>
    <property type="match status" value="1"/>
</dbReference>
<organism evidence="7 8">
    <name type="scientific">Paenibacillus aestuarii</name>
    <dbReference type="NCBI Taxonomy" id="516965"/>
    <lineage>
        <taxon>Bacteria</taxon>
        <taxon>Bacillati</taxon>
        <taxon>Bacillota</taxon>
        <taxon>Bacilli</taxon>
        <taxon>Bacillales</taxon>
        <taxon>Paenibacillaceae</taxon>
        <taxon>Paenibacillus</taxon>
    </lineage>
</organism>
<reference evidence="8" key="1">
    <citation type="journal article" date="2019" name="Int. J. Syst. Evol. Microbiol.">
        <title>The Global Catalogue of Microorganisms (GCM) 10K type strain sequencing project: providing services to taxonomists for standard genome sequencing and annotation.</title>
        <authorList>
            <consortium name="The Broad Institute Genomics Platform"/>
            <consortium name="The Broad Institute Genome Sequencing Center for Infectious Disease"/>
            <person name="Wu L."/>
            <person name="Ma J."/>
        </authorList>
    </citation>
    <scope>NUCLEOTIDE SEQUENCE [LARGE SCALE GENOMIC DNA]</scope>
    <source>
        <strain evidence="8">KACC 11904</strain>
    </source>
</reference>
<comment type="caution">
    <text evidence="7">The sequence shown here is derived from an EMBL/GenBank/DDBJ whole genome shotgun (WGS) entry which is preliminary data.</text>
</comment>
<evidence type="ECO:0000313" key="8">
    <source>
        <dbReference type="Proteomes" id="UP001596044"/>
    </source>
</evidence>
<dbReference type="SUPFAM" id="SSF52172">
    <property type="entry name" value="CheY-like"/>
    <property type="match status" value="1"/>
</dbReference>
<dbReference type="PROSITE" id="PS00041">
    <property type="entry name" value="HTH_ARAC_FAMILY_1"/>
    <property type="match status" value="1"/>
</dbReference>
<dbReference type="InterPro" id="IPR009057">
    <property type="entry name" value="Homeodomain-like_sf"/>
</dbReference>
<dbReference type="InterPro" id="IPR011006">
    <property type="entry name" value="CheY-like_superfamily"/>
</dbReference>
<sequence>MVNGKVLIVEDQIHFRKGLIKMIESGSLGWDVVGEASNGQDALVQLDQVKPDLVLTDIRMPIMDGIEFVGHLRKSYPELLVVILTGYKNFEYAQAAVRHGALDLLIKPCTEQDVRQVLSKASGQFYARLSQQHKALGQQWLEQDQALRAICLDLPYAPSMTSELNALLAGSELWLLQLNHEDFIKRDHQKGDRSLLQFALSNIVEELTAQAGLKVRLLLVEHDRFVLMAERSGVPESLKVQVEQAVKQYLNIRLHMIPMGLLASIEQLAERYGTVLDAARERTDAVMPQAVESHAIPDMLWSLNQARVNELEVQLMSAILIGQSDRVQQLLEQMLTELGHKSLEEVKVQGMALTIALNKLIQKQFDPDGGEAMVSISSDMPHSDWSQEQVISWANRQVKSFMLQFNHWQASKSDNVIEKAVLYIEQHYHEECRLTEVAMHVHLNPSYFSALFKKAKGESFTSFVTRYRLEKAALLLRNTDMKIFEIASSVGFDEPNYFTNVFKQRFRMSPKEYRSRETL</sequence>
<dbReference type="InterPro" id="IPR018062">
    <property type="entry name" value="HTH_AraC-typ_CS"/>
</dbReference>
<proteinExistence type="predicted"/>
<keyword evidence="4" id="KW-0597">Phosphoprotein</keyword>
<dbReference type="Gene3D" id="1.10.10.60">
    <property type="entry name" value="Homeodomain-like"/>
    <property type="match status" value="2"/>
</dbReference>
<dbReference type="InterPro" id="IPR001789">
    <property type="entry name" value="Sig_transdc_resp-reg_receiver"/>
</dbReference>
<dbReference type="Gene3D" id="3.40.50.2300">
    <property type="match status" value="1"/>
</dbReference>
<feature type="domain" description="Response regulatory" evidence="6">
    <location>
        <begin position="5"/>
        <end position="122"/>
    </location>
</feature>
<name>A0ABW0KEJ6_9BACL</name>
<evidence type="ECO:0000259" key="5">
    <source>
        <dbReference type="PROSITE" id="PS01124"/>
    </source>
</evidence>
<evidence type="ECO:0000256" key="2">
    <source>
        <dbReference type="ARBA" id="ARBA00023125"/>
    </source>
</evidence>
<keyword evidence="1" id="KW-0805">Transcription regulation</keyword>
<dbReference type="PROSITE" id="PS01124">
    <property type="entry name" value="HTH_ARAC_FAMILY_2"/>
    <property type="match status" value="1"/>
</dbReference>
<evidence type="ECO:0000259" key="6">
    <source>
        <dbReference type="PROSITE" id="PS50110"/>
    </source>
</evidence>
<dbReference type="Pfam" id="PF00072">
    <property type="entry name" value="Response_reg"/>
    <property type="match status" value="1"/>
</dbReference>
<dbReference type="PANTHER" id="PTHR43280:SF2">
    <property type="entry name" value="HTH-TYPE TRANSCRIPTIONAL REGULATOR EXSA"/>
    <property type="match status" value="1"/>
</dbReference>
<dbReference type="EMBL" id="JBHSMJ010000040">
    <property type="protein sequence ID" value="MFC5451830.1"/>
    <property type="molecule type" value="Genomic_DNA"/>
</dbReference>
<dbReference type="Proteomes" id="UP001596044">
    <property type="component" value="Unassembled WGS sequence"/>
</dbReference>
<evidence type="ECO:0000256" key="1">
    <source>
        <dbReference type="ARBA" id="ARBA00023015"/>
    </source>
</evidence>
<dbReference type="PROSITE" id="PS50110">
    <property type="entry name" value="RESPONSE_REGULATORY"/>
    <property type="match status" value="1"/>
</dbReference>